<evidence type="ECO:0000256" key="5">
    <source>
        <dbReference type="ARBA" id="ARBA00022846"/>
    </source>
</evidence>
<keyword evidence="3 12" id="KW-0853">WD repeat</keyword>
<dbReference type="Ensembl" id="ENSMCST00000001659.1">
    <property type="protein sequence ID" value="ENSMCSP00000001618.1"/>
    <property type="gene ID" value="ENSMCSG00000001206.1"/>
</dbReference>
<evidence type="ECO:0000256" key="7">
    <source>
        <dbReference type="ARBA" id="ARBA00023212"/>
    </source>
</evidence>
<keyword evidence="14" id="KW-1185">Reference proteome</keyword>
<dbReference type="GO" id="GO:0003341">
    <property type="term" value="P:cilium movement"/>
    <property type="evidence" value="ECO:0007669"/>
    <property type="project" value="TreeGrafter"/>
</dbReference>
<keyword evidence="8" id="KW-0966">Cell projection</keyword>
<keyword evidence="4" id="KW-0677">Repeat</keyword>
<evidence type="ECO:0000256" key="12">
    <source>
        <dbReference type="PROSITE-ProRule" id="PRU00221"/>
    </source>
</evidence>
<dbReference type="InterPro" id="IPR036322">
    <property type="entry name" value="WD40_repeat_dom_sf"/>
</dbReference>
<dbReference type="Pfam" id="PF00400">
    <property type="entry name" value="WD40"/>
    <property type="match status" value="2"/>
</dbReference>
<dbReference type="SMART" id="SM00320">
    <property type="entry name" value="WD40"/>
    <property type="match status" value="2"/>
</dbReference>
<evidence type="ECO:0000256" key="11">
    <source>
        <dbReference type="ARBA" id="ARBA00041557"/>
    </source>
</evidence>
<evidence type="ECO:0000256" key="3">
    <source>
        <dbReference type="ARBA" id="ARBA00022574"/>
    </source>
</evidence>
<comment type="subcellular location">
    <subcellularLocation>
        <location evidence="1">Cytoplasm</location>
        <location evidence="1">Cytoskeleton</location>
        <location evidence="1">Flagellum axoneme</location>
    </subcellularLocation>
    <subcellularLocation>
        <location evidence="9">Dynein axonemal particle</location>
    </subcellularLocation>
</comment>
<dbReference type="GO" id="GO:0045503">
    <property type="term" value="F:dynein light chain binding"/>
    <property type="evidence" value="ECO:0007669"/>
    <property type="project" value="TreeGrafter"/>
</dbReference>
<evidence type="ECO:0000256" key="9">
    <source>
        <dbReference type="ARBA" id="ARBA00024190"/>
    </source>
</evidence>
<organism evidence="13 14">
    <name type="scientific">Malurus cyaneus samueli</name>
    <dbReference type="NCBI Taxonomy" id="2593467"/>
    <lineage>
        <taxon>Eukaryota</taxon>
        <taxon>Metazoa</taxon>
        <taxon>Chordata</taxon>
        <taxon>Craniata</taxon>
        <taxon>Vertebrata</taxon>
        <taxon>Euteleostomi</taxon>
        <taxon>Archelosauria</taxon>
        <taxon>Archosauria</taxon>
        <taxon>Dinosauria</taxon>
        <taxon>Saurischia</taxon>
        <taxon>Theropoda</taxon>
        <taxon>Coelurosauria</taxon>
        <taxon>Aves</taxon>
        <taxon>Neognathae</taxon>
        <taxon>Neoaves</taxon>
        <taxon>Telluraves</taxon>
        <taxon>Australaves</taxon>
        <taxon>Passeriformes</taxon>
        <taxon>Meliphagoidea</taxon>
        <taxon>Maluridae</taxon>
        <taxon>Malurus</taxon>
    </lineage>
</organism>
<name>A0A8C5T986_9PASS</name>
<evidence type="ECO:0000313" key="14">
    <source>
        <dbReference type="Proteomes" id="UP000694560"/>
    </source>
</evidence>
<dbReference type="AlphaFoldDB" id="A0A8C5T986"/>
<evidence type="ECO:0000256" key="1">
    <source>
        <dbReference type="ARBA" id="ARBA00004611"/>
    </source>
</evidence>
<dbReference type="Proteomes" id="UP000694560">
    <property type="component" value="Unplaced"/>
</dbReference>
<dbReference type="InterPro" id="IPR015943">
    <property type="entry name" value="WD40/YVTN_repeat-like_dom_sf"/>
</dbReference>
<evidence type="ECO:0000256" key="10">
    <source>
        <dbReference type="ARBA" id="ARBA00040002"/>
    </source>
</evidence>
<dbReference type="GO" id="GO:0005858">
    <property type="term" value="C:axonemal dynein complex"/>
    <property type="evidence" value="ECO:0007669"/>
    <property type="project" value="TreeGrafter"/>
</dbReference>
<keyword evidence="2" id="KW-0963">Cytoplasm</keyword>
<evidence type="ECO:0000313" key="13">
    <source>
        <dbReference type="Ensembl" id="ENSMCSP00000001618.1"/>
    </source>
</evidence>
<protein>
    <recommendedName>
        <fullName evidence="10">Dynein axonemal intermediate chain 4</fullName>
    </recommendedName>
    <alternativeName>
        <fullName evidence="11">WD repeat-containing protein 78</fullName>
    </alternativeName>
</protein>
<feature type="repeat" description="WD" evidence="12">
    <location>
        <begin position="37"/>
        <end position="79"/>
    </location>
</feature>
<reference evidence="13" key="2">
    <citation type="submission" date="2025-09" db="UniProtKB">
        <authorList>
            <consortium name="Ensembl"/>
        </authorList>
    </citation>
    <scope>IDENTIFICATION</scope>
</reference>
<evidence type="ECO:0000256" key="4">
    <source>
        <dbReference type="ARBA" id="ARBA00022737"/>
    </source>
</evidence>
<dbReference type="InterPro" id="IPR001680">
    <property type="entry name" value="WD40_rpt"/>
</dbReference>
<evidence type="ECO:0000256" key="8">
    <source>
        <dbReference type="ARBA" id="ARBA00023273"/>
    </source>
</evidence>
<keyword evidence="5" id="KW-0282">Flagellum</keyword>
<dbReference type="GO" id="GO:0045504">
    <property type="term" value="F:dynein heavy chain binding"/>
    <property type="evidence" value="ECO:0007669"/>
    <property type="project" value="TreeGrafter"/>
</dbReference>
<keyword evidence="6" id="KW-0969">Cilium</keyword>
<dbReference type="PROSITE" id="PS50082">
    <property type="entry name" value="WD_REPEATS_2"/>
    <property type="match status" value="2"/>
</dbReference>
<keyword evidence="7" id="KW-0206">Cytoskeleton</keyword>
<dbReference type="PANTHER" id="PTHR12442:SF12">
    <property type="entry name" value="DYNEIN AXONEMAL INTERMEDIATE CHAIN 4"/>
    <property type="match status" value="1"/>
</dbReference>
<feature type="repeat" description="WD" evidence="12">
    <location>
        <begin position="80"/>
        <end position="114"/>
    </location>
</feature>
<dbReference type="Gene3D" id="2.130.10.10">
    <property type="entry name" value="YVTN repeat-like/Quinoprotein amine dehydrogenase"/>
    <property type="match status" value="1"/>
</dbReference>
<dbReference type="PANTHER" id="PTHR12442">
    <property type="entry name" value="DYNEIN INTERMEDIATE CHAIN"/>
    <property type="match status" value="1"/>
</dbReference>
<evidence type="ECO:0000256" key="2">
    <source>
        <dbReference type="ARBA" id="ARBA00022490"/>
    </source>
</evidence>
<reference evidence="13" key="1">
    <citation type="submission" date="2025-08" db="UniProtKB">
        <authorList>
            <consortium name="Ensembl"/>
        </authorList>
    </citation>
    <scope>IDENTIFICATION</scope>
</reference>
<proteinExistence type="predicted"/>
<dbReference type="InterPro" id="IPR050687">
    <property type="entry name" value="Dynein_IC"/>
</dbReference>
<dbReference type="GO" id="GO:0120293">
    <property type="term" value="C:dynein axonemal particle"/>
    <property type="evidence" value="ECO:0007669"/>
    <property type="project" value="UniProtKB-SubCell"/>
</dbReference>
<accession>A0A8C5T986</accession>
<dbReference type="SUPFAM" id="SSF50978">
    <property type="entry name" value="WD40 repeat-like"/>
    <property type="match status" value="1"/>
</dbReference>
<evidence type="ECO:0000256" key="6">
    <source>
        <dbReference type="ARBA" id="ARBA00023069"/>
    </source>
</evidence>
<sequence>MCFDFHPEDPGIYLIGTEEGHIYCCSCSGKEQILGTYRGHKGPVYKVAWNPSSTDMFLSCSADWNTLLWHRDSHTPLVTFTTATDSVHDIKWAPKSAFIYAAVHESRVEIWDLSASIPGGSRALPHPCLLLGDSSGDVGVWQLHDLAAPKTKVCSRRDLQ</sequence>